<protein>
    <recommendedName>
        <fullName evidence="3">PAS domain-containing protein</fullName>
    </recommendedName>
</protein>
<dbReference type="RefSeq" id="WP_164919725.1">
    <property type="nucleotide sequence ID" value="NZ_RYFI01000038.1"/>
</dbReference>
<gene>
    <name evidence="1" type="ORF">EK403_21800</name>
</gene>
<accession>A0A4Q0M2J1</accession>
<keyword evidence="2" id="KW-1185">Reference proteome</keyword>
<proteinExistence type="predicted"/>
<name>A0A4Q0M2J1_9HYPH</name>
<evidence type="ECO:0000313" key="2">
    <source>
        <dbReference type="Proteomes" id="UP000289708"/>
    </source>
</evidence>
<reference evidence="1 2" key="1">
    <citation type="submission" date="2018-12" db="EMBL/GenBank/DDBJ databases">
        <title>bacterium Hansschlegelia zhihuaiae S113.</title>
        <authorList>
            <person name="He J."/>
        </authorList>
    </citation>
    <scope>NUCLEOTIDE SEQUENCE [LARGE SCALE GENOMIC DNA]</scope>
    <source>
        <strain evidence="1 2">S 113</strain>
    </source>
</reference>
<feature type="non-terminal residue" evidence="1">
    <location>
        <position position="299"/>
    </location>
</feature>
<dbReference type="Proteomes" id="UP000289708">
    <property type="component" value="Unassembled WGS sequence"/>
</dbReference>
<organism evidence="1 2">
    <name type="scientific">Hansschlegelia zhihuaiae</name>
    <dbReference type="NCBI Taxonomy" id="405005"/>
    <lineage>
        <taxon>Bacteria</taxon>
        <taxon>Pseudomonadati</taxon>
        <taxon>Pseudomonadota</taxon>
        <taxon>Alphaproteobacteria</taxon>
        <taxon>Hyphomicrobiales</taxon>
        <taxon>Methylopilaceae</taxon>
        <taxon>Hansschlegelia</taxon>
    </lineage>
</organism>
<sequence>MPRASHGLIGDIYDAAMEADGFARLPEIMARSGRGGSAVVAVIDDRGCVEGATANLPEAAMARYAAYFHSVNPFVPAAFAAGPQLAPRRSLDLVSEVDFRQSEFYCDFTRELDTFQFVGGVFPIAPGRFCELGIHRGERSSRFDERDVRRVGRFTPHLQRALQLRLRLGAADRPSLGYAALDGLAIGCVIVGPDGRIIFANAAAEATAPVGGLTFGAGRVGLGATRREEALRLAALLADVAAGGAGGATATTAADGARLFVLVAPLPPRFGVAPGYALVTIRAENGSPAIDGPSLKRIF</sequence>
<evidence type="ECO:0000313" key="1">
    <source>
        <dbReference type="EMBL" id="RXF67100.1"/>
    </source>
</evidence>
<dbReference type="EMBL" id="RYFI01000038">
    <property type="protein sequence ID" value="RXF67100.1"/>
    <property type="molecule type" value="Genomic_DNA"/>
</dbReference>
<comment type="caution">
    <text evidence="1">The sequence shown here is derived from an EMBL/GenBank/DDBJ whole genome shotgun (WGS) entry which is preliminary data.</text>
</comment>
<evidence type="ECO:0008006" key="3">
    <source>
        <dbReference type="Google" id="ProtNLM"/>
    </source>
</evidence>
<dbReference type="AlphaFoldDB" id="A0A4Q0M2J1"/>